<accession>A0A9W9DKJ5</accession>
<keyword evidence="1" id="KW-0812">Transmembrane</keyword>
<name>A0A9W9DKJ5_9AGAR</name>
<proteinExistence type="predicted"/>
<organism evidence="2 3">
    <name type="scientific">Lentinula aciculospora</name>
    <dbReference type="NCBI Taxonomy" id="153920"/>
    <lineage>
        <taxon>Eukaryota</taxon>
        <taxon>Fungi</taxon>
        <taxon>Dikarya</taxon>
        <taxon>Basidiomycota</taxon>
        <taxon>Agaricomycotina</taxon>
        <taxon>Agaricomycetes</taxon>
        <taxon>Agaricomycetidae</taxon>
        <taxon>Agaricales</taxon>
        <taxon>Marasmiineae</taxon>
        <taxon>Omphalotaceae</taxon>
        <taxon>Lentinula</taxon>
    </lineage>
</organism>
<evidence type="ECO:0000313" key="3">
    <source>
        <dbReference type="Proteomes" id="UP001150266"/>
    </source>
</evidence>
<sequence length="126" mass="14173">MASLSLPAEDQTLHNRARVNEMCERSDVNVTETMTSTSSAIYRVIVSLAVLIISSVSSLLSYVFQYARSSHFEPTLCQRIRENRLRSQIVRPMIGEWTFLGIGKDPERDVNSLASILLLTLSWIIG</sequence>
<protein>
    <submittedName>
        <fullName evidence="2">Uncharacterized protein</fullName>
    </submittedName>
</protein>
<keyword evidence="3" id="KW-1185">Reference proteome</keyword>
<keyword evidence="1" id="KW-1133">Transmembrane helix</keyword>
<evidence type="ECO:0000256" key="1">
    <source>
        <dbReference type="SAM" id="Phobius"/>
    </source>
</evidence>
<reference evidence="2" key="1">
    <citation type="submission" date="2022-08" db="EMBL/GenBank/DDBJ databases">
        <title>A Global Phylogenomic Analysis of the Shiitake Genus Lentinula.</title>
        <authorList>
            <consortium name="DOE Joint Genome Institute"/>
            <person name="Sierra-Patev S."/>
            <person name="Min B."/>
            <person name="Naranjo-Ortiz M."/>
            <person name="Looney B."/>
            <person name="Konkel Z."/>
            <person name="Slot J.C."/>
            <person name="Sakamoto Y."/>
            <person name="Steenwyk J.L."/>
            <person name="Rokas A."/>
            <person name="Carro J."/>
            <person name="Camarero S."/>
            <person name="Ferreira P."/>
            <person name="Molpeceres G."/>
            <person name="Ruiz-Duenas F.J."/>
            <person name="Serrano A."/>
            <person name="Henrissat B."/>
            <person name="Drula E."/>
            <person name="Hughes K.W."/>
            <person name="Mata J.L."/>
            <person name="Ishikawa N.K."/>
            <person name="Vargas-Isla R."/>
            <person name="Ushijima S."/>
            <person name="Smith C.A."/>
            <person name="Ahrendt S."/>
            <person name="Andreopoulos W."/>
            <person name="He G."/>
            <person name="Labutti K."/>
            <person name="Lipzen A."/>
            <person name="Ng V."/>
            <person name="Riley R."/>
            <person name="Sandor L."/>
            <person name="Barry K."/>
            <person name="Martinez A.T."/>
            <person name="Xiao Y."/>
            <person name="Gibbons J.G."/>
            <person name="Terashima K."/>
            <person name="Grigoriev I.V."/>
            <person name="Hibbett D.S."/>
        </authorList>
    </citation>
    <scope>NUCLEOTIDE SEQUENCE</scope>
    <source>
        <strain evidence="2">JLM2183</strain>
    </source>
</reference>
<dbReference type="AlphaFoldDB" id="A0A9W9DKJ5"/>
<gene>
    <name evidence="2" type="ORF">J3R30DRAFT_3706491</name>
</gene>
<dbReference type="EMBL" id="JAOTPV010000015">
    <property type="protein sequence ID" value="KAJ4474829.1"/>
    <property type="molecule type" value="Genomic_DNA"/>
</dbReference>
<evidence type="ECO:0000313" key="2">
    <source>
        <dbReference type="EMBL" id="KAJ4474829.1"/>
    </source>
</evidence>
<comment type="caution">
    <text evidence="2">The sequence shown here is derived from an EMBL/GenBank/DDBJ whole genome shotgun (WGS) entry which is preliminary data.</text>
</comment>
<dbReference type="Proteomes" id="UP001150266">
    <property type="component" value="Unassembled WGS sequence"/>
</dbReference>
<keyword evidence="1" id="KW-0472">Membrane</keyword>
<feature type="transmembrane region" description="Helical" evidence="1">
    <location>
        <begin position="40"/>
        <end position="64"/>
    </location>
</feature>